<proteinExistence type="predicted"/>
<evidence type="ECO:0000313" key="2">
    <source>
        <dbReference type="Proteomes" id="UP000281915"/>
    </source>
</evidence>
<dbReference type="RefSeq" id="WP_122914699.1">
    <property type="nucleotide sequence ID" value="NZ_RHHT01000046.1"/>
</dbReference>
<sequence length="114" mass="13153">MVIKDSGIGTKEVFFADLEHYMSDLGFDRGAWDYKHATYDYKIEDKGNTYYLRIEATVTKGKLEDTHAELKLEEPYLGKHLFPHGFDYDCNMPDSVVQTAKSKLKLLNEKLSSH</sequence>
<dbReference type="InterPro" id="IPR014967">
    <property type="entry name" value="Uncharacterised_YugN-like"/>
</dbReference>
<comment type="caution">
    <text evidence="1">The sequence shown here is derived from an EMBL/GenBank/DDBJ whole genome shotgun (WGS) entry which is preliminary data.</text>
</comment>
<dbReference type="InterPro" id="IPR036491">
    <property type="entry name" value="YugN-like_sf"/>
</dbReference>
<dbReference type="SUPFAM" id="SSF160755">
    <property type="entry name" value="YugN-like"/>
    <property type="match status" value="1"/>
</dbReference>
<dbReference type="EMBL" id="RHHT01000046">
    <property type="protein sequence ID" value="RNB75029.1"/>
    <property type="molecule type" value="Genomic_DNA"/>
</dbReference>
<dbReference type="Proteomes" id="UP000281915">
    <property type="component" value="Unassembled WGS sequence"/>
</dbReference>
<dbReference type="Gene3D" id="3.30.310.100">
    <property type="entry name" value="YugN-like"/>
    <property type="match status" value="1"/>
</dbReference>
<gene>
    <name evidence="1" type="ORF">EDM58_18880</name>
</gene>
<dbReference type="Pfam" id="PF08868">
    <property type="entry name" value="YugN"/>
    <property type="match status" value="1"/>
</dbReference>
<accession>A0A3M8CHA2</accession>
<name>A0A3M8CHA2_9BACL</name>
<organism evidence="1 2">
    <name type="scientific">Brevibacillus panacihumi</name>
    <dbReference type="NCBI Taxonomy" id="497735"/>
    <lineage>
        <taxon>Bacteria</taxon>
        <taxon>Bacillati</taxon>
        <taxon>Bacillota</taxon>
        <taxon>Bacilli</taxon>
        <taxon>Bacillales</taxon>
        <taxon>Paenibacillaceae</taxon>
        <taxon>Brevibacillus</taxon>
    </lineage>
</organism>
<reference evidence="1 2" key="1">
    <citation type="submission" date="2018-10" db="EMBL/GenBank/DDBJ databases">
        <title>Phylogenomics of Brevibacillus.</title>
        <authorList>
            <person name="Dunlap C."/>
        </authorList>
    </citation>
    <scope>NUCLEOTIDE SEQUENCE [LARGE SCALE GENOMIC DNA]</scope>
    <source>
        <strain evidence="1 2">JCM 15085</strain>
    </source>
</reference>
<evidence type="ECO:0000313" key="1">
    <source>
        <dbReference type="EMBL" id="RNB75029.1"/>
    </source>
</evidence>
<protein>
    <recommendedName>
        <fullName evidence="3">YugN-like family protein</fullName>
    </recommendedName>
</protein>
<dbReference type="AlphaFoldDB" id="A0A3M8CHA2"/>
<evidence type="ECO:0008006" key="3">
    <source>
        <dbReference type="Google" id="ProtNLM"/>
    </source>
</evidence>